<feature type="region of interest" description="Disordered" evidence="1">
    <location>
        <begin position="177"/>
        <end position="215"/>
    </location>
</feature>
<feature type="compositionally biased region" description="Polar residues" evidence="1">
    <location>
        <begin position="195"/>
        <end position="204"/>
    </location>
</feature>
<dbReference type="EMBL" id="SRZK01000462">
    <property type="protein sequence ID" value="TGZ01446.1"/>
    <property type="molecule type" value="Genomic_DNA"/>
</dbReference>
<evidence type="ECO:0000256" key="1">
    <source>
        <dbReference type="SAM" id="MobiDB-lite"/>
    </source>
</evidence>
<evidence type="ECO:0000313" key="3">
    <source>
        <dbReference type="Proteomes" id="UP000306274"/>
    </source>
</evidence>
<keyword evidence="3" id="KW-1185">Reference proteome</keyword>
<evidence type="ECO:0000313" key="2">
    <source>
        <dbReference type="EMBL" id="TGZ01446.1"/>
    </source>
</evidence>
<organism evidence="2 3">
    <name type="scientific">Streptomyces rhizosphaericola</name>
    <dbReference type="NCBI Taxonomy" id="2564098"/>
    <lineage>
        <taxon>Bacteria</taxon>
        <taxon>Bacillati</taxon>
        <taxon>Actinomycetota</taxon>
        <taxon>Actinomycetes</taxon>
        <taxon>Kitasatosporales</taxon>
        <taxon>Streptomycetaceae</taxon>
        <taxon>Streptomyces</taxon>
    </lineage>
</organism>
<name>A0ABY2P704_9ACTN</name>
<reference evidence="2 3" key="1">
    <citation type="submission" date="2019-04" db="EMBL/GenBank/DDBJ databases">
        <title>Streptomyces rhizosphaericola sp. nov., an actinobacterium isolated from the wheat rhizosphere.</title>
        <authorList>
            <person name="Vargas Hoyos H.A."/>
            <person name="Santos S.N."/>
            <person name="Genuario D.B."/>
            <person name="Melo I.S."/>
            <person name="Da Silva L.J."/>
            <person name="Da Silva F.S.P."/>
            <person name="Zucchi T.D."/>
        </authorList>
    </citation>
    <scope>NUCLEOTIDE SEQUENCE [LARGE SCALE GENOMIC DNA]</scope>
    <source>
        <strain evidence="2 3">1AS2c</strain>
    </source>
</reference>
<evidence type="ECO:0008006" key="4">
    <source>
        <dbReference type="Google" id="ProtNLM"/>
    </source>
</evidence>
<accession>A0ABY2P704</accession>
<protein>
    <recommendedName>
        <fullName evidence="4">GerMN domain-containing protein</fullName>
    </recommendedName>
</protein>
<sequence length="215" mass="22055">MRRNSIGARGRWAAPAAVLLVALPLLGGCGIRGTDVIEAGGPATVEAFYNREDDMMLFFRAPDGAVRPVIRTVRPPVAFGEEYTAPRGPGPVPTEEAVTALLAGPGRPDRAAGLTTALPAPRPGGEVGVTLVAADRIVVRLPIALKGLDATAVDQLSCTIAFSRDPAGRFVVELEGRDGTSRSSTCPLAPVDFTGSGTPGNAPTRTPDPAGATPP</sequence>
<dbReference type="Proteomes" id="UP000306274">
    <property type="component" value="Unassembled WGS sequence"/>
</dbReference>
<dbReference type="RefSeq" id="WP_136017457.1">
    <property type="nucleotide sequence ID" value="NZ_SRZK01000462.1"/>
</dbReference>
<dbReference type="PROSITE" id="PS51257">
    <property type="entry name" value="PROKAR_LIPOPROTEIN"/>
    <property type="match status" value="1"/>
</dbReference>
<proteinExistence type="predicted"/>
<gene>
    <name evidence="2" type="ORF">E5Z02_29450</name>
</gene>
<comment type="caution">
    <text evidence="2">The sequence shown here is derived from an EMBL/GenBank/DDBJ whole genome shotgun (WGS) entry which is preliminary data.</text>
</comment>